<dbReference type="GO" id="GO:0000981">
    <property type="term" value="F:DNA-binding transcription factor activity, RNA polymerase II-specific"/>
    <property type="evidence" value="ECO:0007669"/>
    <property type="project" value="InterPro"/>
</dbReference>
<dbReference type="GO" id="GO:0005634">
    <property type="term" value="C:nucleus"/>
    <property type="evidence" value="ECO:0007669"/>
    <property type="project" value="UniProtKB-SubCell"/>
</dbReference>
<evidence type="ECO:0000313" key="10">
    <source>
        <dbReference type="Proteomes" id="UP000076552"/>
    </source>
</evidence>
<dbReference type="GO" id="GO:0006351">
    <property type="term" value="P:DNA-templated transcription"/>
    <property type="evidence" value="ECO:0007669"/>
    <property type="project" value="InterPro"/>
</dbReference>
<dbReference type="AlphaFoldDB" id="A0A166ULY8"/>
<organism evidence="9 10">
    <name type="scientific">Colletotrichum tofieldiae</name>
    <dbReference type="NCBI Taxonomy" id="708197"/>
    <lineage>
        <taxon>Eukaryota</taxon>
        <taxon>Fungi</taxon>
        <taxon>Dikarya</taxon>
        <taxon>Ascomycota</taxon>
        <taxon>Pezizomycotina</taxon>
        <taxon>Sordariomycetes</taxon>
        <taxon>Hypocreomycetidae</taxon>
        <taxon>Glomerellales</taxon>
        <taxon>Glomerellaceae</taxon>
        <taxon>Colletotrichum</taxon>
        <taxon>Colletotrichum spaethianum species complex</taxon>
    </lineage>
</organism>
<dbReference type="GO" id="GO:0000785">
    <property type="term" value="C:chromatin"/>
    <property type="evidence" value="ECO:0007669"/>
    <property type="project" value="TreeGrafter"/>
</dbReference>
<dbReference type="GO" id="GO:0008270">
    <property type="term" value="F:zinc ion binding"/>
    <property type="evidence" value="ECO:0007669"/>
    <property type="project" value="UniProtKB-KW"/>
</dbReference>
<name>A0A166ULY8_9PEZI</name>
<comment type="subcellular location">
    <subcellularLocation>
        <location evidence="1">Nucleus</location>
    </subcellularLocation>
</comment>
<accession>A0A166ULY8</accession>
<feature type="compositionally biased region" description="Polar residues" evidence="7">
    <location>
        <begin position="128"/>
        <end position="145"/>
    </location>
</feature>
<dbReference type="GO" id="GO:0000978">
    <property type="term" value="F:RNA polymerase II cis-regulatory region sequence-specific DNA binding"/>
    <property type="evidence" value="ECO:0007669"/>
    <property type="project" value="InterPro"/>
</dbReference>
<comment type="caution">
    <text evidence="9">The sequence shown here is derived from an EMBL/GenBank/DDBJ whole genome shotgun (WGS) entry which is preliminary data.</text>
</comment>
<keyword evidence="6" id="KW-0539">Nucleus</keyword>
<keyword evidence="2" id="KW-0479">Metal-binding</keyword>
<dbReference type="STRING" id="708197.A0A166ULY8"/>
<evidence type="ECO:0000256" key="2">
    <source>
        <dbReference type="ARBA" id="ARBA00022723"/>
    </source>
</evidence>
<gene>
    <name evidence="9" type="ORF">CT0861_03224</name>
</gene>
<evidence type="ECO:0000256" key="1">
    <source>
        <dbReference type="ARBA" id="ARBA00004123"/>
    </source>
</evidence>
<evidence type="ECO:0000256" key="7">
    <source>
        <dbReference type="SAM" id="MobiDB-lite"/>
    </source>
</evidence>
<keyword evidence="3" id="KW-0677">Repeat</keyword>
<keyword evidence="4" id="KW-0863">Zinc-finger</keyword>
<dbReference type="EMBL" id="LFIV01000043">
    <property type="protein sequence ID" value="KZL73550.1"/>
    <property type="molecule type" value="Genomic_DNA"/>
</dbReference>
<evidence type="ECO:0000259" key="8">
    <source>
        <dbReference type="Pfam" id="PF04082"/>
    </source>
</evidence>
<evidence type="ECO:0000256" key="4">
    <source>
        <dbReference type="ARBA" id="ARBA00022771"/>
    </source>
</evidence>
<evidence type="ECO:0000256" key="6">
    <source>
        <dbReference type="ARBA" id="ARBA00023242"/>
    </source>
</evidence>
<evidence type="ECO:0000256" key="3">
    <source>
        <dbReference type="ARBA" id="ARBA00022737"/>
    </source>
</evidence>
<feature type="region of interest" description="Disordered" evidence="7">
    <location>
        <begin position="112"/>
        <end position="168"/>
    </location>
</feature>
<dbReference type="Proteomes" id="UP000076552">
    <property type="component" value="Unassembled WGS sequence"/>
</dbReference>
<feature type="compositionally biased region" description="Polar residues" evidence="7">
    <location>
        <begin position="112"/>
        <end position="121"/>
    </location>
</feature>
<dbReference type="InterPro" id="IPR007219">
    <property type="entry name" value="XnlR_reg_dom"/>
</dbReference>
<dbReference type="Pfam" id="PF04082">
    <property type="entry name" value="Fungal_trans"/>
    <property type="match status" value="1"/>
</dbReference>
<reference evidence="9 10" key="1">
    <citation type="submission" date="2015-06" db="EMBL/GenBank/DDBJ databases">
        <title>Survival trade-offs in plant roots during colonization by closely related pathogenic and mutualistic fungi.</title>
        <authorList>
            <person name="Hacquard S."/>
            <person name="Kracher B."/>
            <person name="Hiruma K."/>
            <person name="Weinman A."/>
            <person name="Muench P."/>
            <person name="Garrido Oter R."/>
            <person name="Ver Loren van Themaat E."/>
            <person name="Dallerey J.-F."/>
            <person name="Damm U."/>
            <person name="Henrissat B."/>
            <person name="Lespinet O."/>
            <person name="Thon M."/>
            <person name="Kemen E."/>
            <person name="McHardy A.C."/>
            <person name="Schulze-Lefert P."/>
            <person name="O'Connell R.J."/>
        </authorList>
    </citation>
    <scope>NUCLEOTIDE SEQUENCE [LARGE SCALE GENOMIC DNA]</scope>
    <source>
        <strain evidence="9 10">0861</strain>
    </source>
</reference>
<evidence type="ECO:0000256" key="5">
    <source>
        <dbReference type="ARBA" id="ARBA00022833"/>
    </source>
</evidence>
<dbReference type="InterPro" id="IPR051059">
    <property type="entry name" value="VerF-like"/>
</dbReference>
<keyword evidence="5" id="KW-0862">Zinc</keyword>
<proteinExistence type="predicted"/>
<protein>
    <submittedName>
        <fullName evidence="9">Regulatory protein (AmdA)</fullName>
    </submittedName>
</protein>
<keyword evidence="10" id="KW-1185">Reference proteome</keyword>
<feature type="domain" description="Xylanolytic transcriptional activator regulatory" evidence="8">
    <location>
        <begin position="242"/>
        <end position="498"/>
    </location>
</feature>
<dbReference type="PANTHER" id="PTHR40626">
    <property type="entry name" value="MIP31509P"/>
    <property type="match status" value="1"/>
</dbReference>
<dbReference type="OrthoDB" id="654211at2759"/>
<dbReference type="PANTHER" id="PTHR40626:SF10">
    <property type="entry name" value="C2H2-TYPE DOMAIN-CONTAINING PROTEIN"/>
    <property type="match status" value="1"/>
</dbReference>
<dbReference type="CDD" id="cd12148">
    <property type="entry name" value="fungal_TF_MHR"/>
    <property type="match status" value="1"/>
</dbReference>
<sequence>MDGRSHVVPEFQSRGLATGSWGPRLDNVAPEEHVDETRISDHQAGAPCDGLNPPLYDVTMGDSELLMDPYTQQLLRGMNGPEYDFIWNDAQLQSPFLPSDLFHTIAPRLTNTSRTDYTTSPKVYGNDVASSSGSTWGPQEPSTFEHQPAEPQSVESQSAFASRLPSMEPEKPEVIPAIAAFDPEDPSKPQVQLVRRTETVRPWKISPADYSQILRDSAALREGLPDPFSLPSKHMLSRFLEGYFRGFHVHLPLLHCVTFSAARVGIELLLSMAAVGALYRYEHAQGYRLYGAARALIAWRLARKNTLVLQRLVNGEVAYAGCSGPLNRSAATDNTALDDELARDSQDRDKAGLRTLQAMTVLMAMASWGHRDLTRDALSMSGQVATLARDLGISNPEEHSSQGTPWKEWVEQEERRRTLFAAYSLLNLQSVAFDTSPPILNREVAINLPGCASTWDSLNPTDWSTLRDKCLPPQPFRKKLLLLLSGQKIHLEAAISSFANHVLVHGLVQQVFLARNSCADRDALSGEFIGSMESSLRAWQDSWEATYESTIDPSSPKGPMGFNATALLRLAYIRLNADLGPVRRLLGRGPGEVAAAFFAAKHAIGVKDRSPQLDRAVLQCAHALSIPVRVGVAFVARTQPLTWSIQHALCNLECAFLLTRWLLLISGFVQGSGLDSLRGDERRLINMVASLVRETEFADSLDGARSHALLIRGLAVSTARLWAQTFEGSHVFDIVHLVGGGLTILAETLESEASAEDPTPAE</sequence>
<evidence type="ECO:0000313" key="9">
    <source>
        <dbReference type="EMBL" id="KZL73550.1"/>
    </source>
</evidence>